<dbReference type="Gene3D" id="3.40.50.150">
    <property type="entry name" value="Vaccinia Virus protein VP39"/>
    <property type="match status" value="1"/>
</dbReference>
<evidence type="ECO:0000313" key="6">
    <source>
        <dbReference type="Proteomes" id="UP000218811"/>
    </source>
</evidence>
<dbReference type="AlphaFoldDB" id="A0A2H3J739"/>
<dbReference type="GO" id="GO:0005737">
    <property type="term" value="C:cytoplasm"/>
    <property type="evidence" value="ECO:0007669"/>
    <property type="project" value="TreeGrafter"/>
</dbReference>
<feature type="domain" description="Methyltransferase" evidence="4">
    <location>
        <begin position="60"/>
        <end position="149"/>
    </location>
</feature>
<dbReference type="SUPFAM" id="SSF53335">
    <property type="entry name" value="S-adenosyl-L-methionine-dependent methyltransferases"/>
    <property type="match status" value="1"/>
</dbReference>
<evidence type="ECO:0000313" key="5">
    <source>
        <dbReference type="EMBL" id="PCH38036.1"/>
    </source>
</evidence>
<dbReference type="STRING" id="742152.A0A2H3J739"/>
<dbReference type="InterPro" id="IPR041698">
    <property type="entry name" value="Methyltransf_25"/>
</dbReference>
<dbReference type="PANTHER" id="PTHR13069">
    <property type="entry name" value="ALKYLATED DNA REPAIR PROTEIN ALKB HOMOLOG 8"/>
    <property type="match status" value="1"/>
</dbReference>
<gene>
    <name evidence="5" type="ORF">WOLCODRAFT_161252</name>
</gene>
<feature type="region of interest" description="Disordered" evidence="3">
    <location>
        <begin position="203"/>
        <end position="238"/>
    </location>
</feature>
<proteinExistence type="predicted"/>
<sequence>MPPATAVKAVSVSDDPQVYEDEHVHGVYDEIAPHFSSTRYKPWPIIAQFLDSIPAGWVGLDSGTGNGKYLPLPLERPGSVWTIGLDRSRSLLEIARTAGGSHREVAWGDVLGRPWRPGAFDYAISIATIHHLSTHARRKAAVQRLLECISPSHGRALIYVWAIEQDELSKRTIPCDSSEQAPASQEKNTPLAGQDVFVPWVLSPQNQPKAPSKRKHEFRNKGADGEEQQVSSTGATEPPSTKIFNRYYHMFAQGELPDLVCEAARDLGLAVGNPKEHVDAARGIEVVQDGWERSNYYIELRRWEYQ</sequence>
<dbReference type="GO" id="GO:0030488">
    <property type="term" value="P:tRNA methylation"/>
    <property type="evidence" value="ECO:0007669"/>
    <property type="project" value="TreeGrafter"/>
</dbReference>
<reference evidence="5 6" key="1">
    <citation type="journal article" date="2012" name="Science">
        <title>The Paleozoic origin of enzymatic lignin decomposition reconstructed from 31 fungal genomes.</title>
        <authorList>
            <person name="Floudas D."/>
            <person name="Binder M."/>
            <person name="Riley R."/>
            <person name="Barry K."/>
            <person name="Blanchette R.A."/>
            <person name="Henrissat B."/>
            <person name="Martinez A.T."/>
            <person name="Otillar R."/>
            <person name="Spatafora J.W."/>
            <person name="Yadav J.S."/>
            <person name="Aerts A."/>
            <person name="Benoit I."/>
            <person name="Boyd A."/>
            <person name="Carlson A."/>
            <person name="Copeland A."/>
            <person name="Coutinho P.M."/>
            <person name="de Vries R.P."/>
            <person name="Ferreira P."/>
            <person name="Findley K."/>
            <person name="Foster B."/>
            <person name="Gaskell J."/>
            <person name="Glotzer D."/>
            <person name="Gorecki P."/>
            <person name="Heitman J."/>
            <person name="Hesse C."/>
            <person name="Hori C."/>
            <person name="Igarashi K."/>
            <person name="Jurgens J.A."/>
            <person name="Kallen N."/>
            <person name="Kersten P."/>
            <person name="Kohler A."/>
            <person name="Kuees U."/>
            <person name="Kumar T.K.A."/>
            <person name="Kuo A."/>
            <person name="LaButti K."/>
            <person name="Larrondo L.F."/>
            <person name="Lindquist E."/>
            <person name="Ling A."/>
            <person name="Lombard V."/>
            <person name="Lucas S."/>
            <person name="Lundell T."/>
            <person name="Martin R."/>
            <person name="McLaughlin D.J."/>
            <person name="Morgenstern I."/>
            <person name="Morin E."/>
            <person name="Murat C."/>
            <person name="Nagy L.G."/>
            <person name="Nolan M."/>
            <person name="Ohm R.A."/>
            <person name="Patyshakuliyeva A."/>
            <person name="Rokas A."/>
            <person name="Ruiz-Duenas F.J."/>
            <person name="Sabat G."/>
            <person name="Salamov A."/>
            <person name="Samejima M."/>
            <person name="Schmutz J."/>
            <person name="Slot J.C."/>
            <person name="St John F."/>
            <person name="Stenlid J."/>
            <person name="Sun H."/>
            <person name="Sun S."/>
            <person name="Syed K."/>
            <person name="Tsang A."/>
            <person name="Wiebenga A."/>
            <person name="Young D."/>
            <person name="Pisabarro A."/>
            <person name="Eastwood D.C."/>
            <person name="Martin F."/>
            <person name="Cullen D."/>
            <person name="Grigoriev I.V."/>
            <person name="Hibbett D.S."/>
        </authorList>
    </citation>
    <scope>NUCLEOTIDE SEQUENCE [LARGE SCALE GENOMIC DNA]</scope>
    <source>
        <strain evidence="5 6">MD-104</strain>
    </source>
</reference>
<dbReference type="GO" id="GO:0106335">
    <property type="term" value="F:tRNA (5-carboxymethyluridine(34)-5-O)-methyltransferase activity"/>
    <property type="evidence" value="ECO:0007669"/>
    <property type="project" value="TreeGrafter"/>
</dbReference>
<dbReference type="GO" id="GO:0002098">
    <property type="term" value="P:tRNA wobble uridine modification"/>
    <property type="evidence" value="ECO:0007669"/>
    <property type="project" value="TreeGrafter"/>
</dbReference>
<dbReference type="Pfam" id="PF13649">
    <property type="entry name" value="Methyltransf_25"/>
    <property type="match status" value="1"/>
</dbReference>
<dbReference type="EMBL" id="KB467942">
    <property type="protein sequence ID" value="PCH38036.1"/>
    <property type="molecule type" value="Genomic_DNA"/>
</dbReference>
<dbReference type="InterPro" id="IPR029063">
    <property type="entry name" value="SAM-dependent_MTases_sf"/>
</dbReference>
<name>A0A2H3J739_WOLCO</name>
<keyword evidence="2" id="KW-0808">Transferase</keyword>
<dbReference type="OMA" id="VHEVYQQ"/>
<dbReference type="CDD" id="cd02440">
    <property type="entry name" value="AdoMet_MTases"/>
    <property type="match status" value="1"/>
</dbReference>
<feature type="compositionally biased region" description="Polar residues" evidence="3">
    <location>
        <begin position="228"/>
        <end position="238"/>
    </location>
</feature>
<evidence type="ECO:0000256" key="2">
    <source>
        <dbReference type="ARBA" id="ARBA00022679"/>
    </source>
</evidence>
<evidence type="ECO:0000259" key="4">
    <source>
        <dbReference type="Pfam" id="PF13649"/>
    </source>
</evidence>
<dbReference type="GO" id="GO:0000049">
    <property type="term" value="F:tRNA binding"/>
    <property type="evidence" value="ECO:0007669"/>
    <property type="project" value="TreeGrafter"/>
</dbReference>
<accession>A0A2H3J739</accession>
<keyword evidence="1" id="KW-0489">Methyltransferase</keyword>
<organism evidence="5 6">
    <name type="scientific">Wolfiporia cocos (strain MD-104)</name>
    <name type="common">Brown rot fungus</name>
    <dbReference type="NCBI Taxonomy" id="742152"/>
    <lineage>
        <taxon>Eukaryota</taxon>
        <taxon>Fungi</taxon>
        <taxon>Dikarya</taxon>
        <taxon>Basidiomycota</taxon>
        <taxon>Agaricomycotina</taxon>
        <taxon>Agaricomycetes</taxon>
        <taxon>Polyporales</taxon>
        <taxon>Phaeolaceae</taxon>
        <taxon>Wolfiporia</taxon>
    </lineage>
</organism>
<dbReference type="Proteomes" id="UP000218811">
    <property type="component" value="Unassembled WGS sequence"/>
</dbReference>
<keyword evidence="6" id="KW-1185">Reference proteome</keyword>
<dbReference type="InterPro" id="IPR051422">
    <property type="entry name" value="AlkB_tRNA_MeTrf/Diox"/>
</dbReference>
<dbReference type="OrthoDB" id="271595at2759"/>
<dbReference type="GO" id="GO:0005634">
    <property type="term" value="C:nucleus"/>
    <property type="evidence" value="ECO:0007669"/>
    <property type="project" value="TreeGrafter"/>
</dbReference>
<protein>
    <recommendedName>
        <fullName evidence="4">Methyltransferase domain-containing protein</fullName>
    </recommendedName>
</protein>
<evidence type="ECO:0000256" key="1">
    <source>
        <dbReference type="ARBA" id="ARBA00022603"/>
    </source>
</evidence>
<evidence type="ECO:0000256" key="3">
    <source>
        <dbReference type="SAM" id="MobiDB-lite"/>
    </source>
</evidence>
<dbReference type="PANTHER" id="PTHR13069:SF21">
    <property type="entry name" value="ALKYLATED DNA REPAIR PROTEIN ALKB HOMOLOG 8"/>
    <property type="match status" value="1"/>
</dbReference>